<dbReference type="RefSeq" id="WP_302712956.1">
    <property type="nucleotide sequence ID" value="NZ_JAULRT010000052.1"/>
</dbReference>
<comment type="caution">
    <text evidence="6">The sequence shown here is derived from an EMBL/GenBank/DDBJ whole genome shotgun (WGS) entry which is preliminary data.</text>
</comment>
<organism evidence="6 7">
    <name type="scientific">Gilvimarinus algae</name>
    <dbReference type="NCBI Taxonomy" id="3058037"/>
    <lineage>
        <taxon>Bacteria</taxon>
        <taxon>Pseudomonadati</taxon>
        <taxon>Pseudomonadota</taxon>
        <taxon>Gammaproteobacteria</taxon>
        <taxon>Cellvibrionales</taxon>
        <taxon>Cellvibrionaceae</taxon>
        <taxon>Gilvimarinus</taxon>
    </lineage>
</organism>
<evidence type="ECO:0000313" key="6">
    <source>
        <dbReference type="EMBL" id="MDO3382607.1"/>
    </source>
</evidence>
<keyword evidence="4" id="KW-0143">Chaperone</keyword>
<gene>
    <name evidence="6" type="ORF">QWI16_10525</name>
</gene>
<proteinExistence type="predicted"/>
<comment type="subcellular location">
    <subcellularLocation>
        <location evidence="1">Cytoplasm</location>
        <location evidence="1">Cytosol</location>
    </subcellularLocation>
</comment>
<protein>
    <recommendedName>
        <fullName evidence="5">Flagellar protein FliT</fullName>
    </recommendedName>
</protein>
<evidence type="ECO:0000256" key="3">
    <source>
        <dbReference type="ARBA" id="ARBA00022795"/>
    </source>
</evidence>
<keyword evidence="6" id="KW-0282">Flagellum</keyword>
<dbReference type="Proteomes" id="UP001168380">
    <property type="component" value="Unassembled WGS sequence"/>
</dbReference>
<evidence type="ECO:0000256" key="4">
    <source>
        <dbReference type="ARBA" id="ARBA00023186"/>
    </source>
</evidence>
<dbReference type="InterPro" id="IPR008622">
    <property type="entry name" value="FliT"/>
</dbReference>
<keyword evidence="7" id="KW-1185">Reference proteome</keyword>
<keyword evidence="3" id="KW-1005">Bacterial flagellum biogenesis</keyword>
<name>A0ABT8TET9_9GAMM</name>
<dbReference type="Pfam" id="PF05400">
    <property type="entry name" value="FliT"/>
    <property type="match status" value="1"/>
</dbReference>
<keyword evidence="6" id="KW-0969">Cilium</keyword>
<keyword evidence="2" id="KW-0963">Cytoplasm</keyword>
<evidence type="ECO:0000256" key="2">
    <source>
        <dbReference type="ARBA" id="ARBA00022490"/>
    </source>
</evidence>
<accession>A0ABT8TET9</accession>
<evidence type="ECO:0000256" key="1">
    <source>
        <dbReference type="ARBA" id="ARBA00004514"/>
    </source>
</evidence>
<dbReference type="EMBL" id="JAULRT010000052">
    <property type="protein sequence ID" value="MDO3382607.1"/>
    <property type="molecule type" value="Genomic_DNA"/>
</dbReference>
<evidence type="ECO:0000313" key="7">
    <source>
        <dbReference type="Proteomes" id="UP001168380"/>
    </source>
</evidence>
<evidence type="ECO:0000256" key="5">
    <source>
        <dbReference type="ARBA" id="ARBA00093797"/>
    </source>
</evidence>
<sequence>MNTWQQVLRQAWEYQESLSQRVDAGDWPGFSEVLASRDQCLGGLAELPVETLPEAEQRELAEQLNTLKDANLALLERVESEQAGLQREHRGARLAQKAAKAYKVGARKKD</sequence>
<keyword evidence="6" id="KW-0966">Cell projection</keyword>
<reference evidence="6" key="1">
    <citation type="submission" date="2023-07" db="EMBL/GenBank/DDBJ databases">
        <title>Gilvimarinus algae sp. nov., isolated from the surface of Kelp.</title>
        <authorList>
            <person name="Sun Y.Y."/>
            <person name="Gong Y."/>
            <person name="Du Z.J."/>
        </authorList>
    </citation>
    <scope>NUCLEOTIDE SEQUENCE</scope>
    <source>
        <strain evidence="6">SDUM040014</strain>
    </source>
</reference>